<comment type="caution">
    <text evidence="1">The sequence shown here is derived from an EMBL/GenBank/DDBJ whole genome shotgun (WGS) entry which is preliminary data.</text>
</comment>
<reference evidence="1" key="1">
    <citation type="journal article" date="2023" name="Mol. Phylogenet. Evol.">
        <title>Genome-scale phylogeny and comparative genomics of the fungal order Sordariales.</title>
        <authorList>
            <person name="Hensen N."/>
            <person name="Bonometti L."/>
            <person name="Westerberg I."/>
            <person name="Brannstrom I.O."/>
            <person name="Guillou S."/>
            <person name="Cros-Aarteil S."/>
            <person name="Calhoun S."/>
            <person name="Haridas S."/>
            <person name="Kuo A."/>
            <person name="Mondo S."/>
            <person name="Pangilinan J."/>
            <person name="Riley R."/>
            <person name="LaButti K."/>
            <person name="Andreopoulos B."/>
            <person name="Lipzen A."/>
            <person name="Chen C."/>
            <person name="Yan M."/>
            <person name="Daum C."/>
            <person name="Ng V."/>
            <person name="Clum A."/>
            <person name="Steindorff A."/>
            <person name="Ohm R.A."/>
            <person name="Martin F."/>
            <person name="Silar P."/>
            <person name="Natvig D.O."/>
            <person name="Lalanne C."/>
            <person name="Gautier V."/>
            <person name="Ament-Velasquez S.L."/>
            <person name="Kruys A."/>
            <person name="Hutchinson M.I."/>
            <person name="Powell A.J."/>
            <person name="Barry K."/>
            <person name="Miller A.N."/>
            <person name="Grigoriev I.V."/>
            <person name="Debuchy R."/>
            <person name="Gladieux P."/>
            <person name="Hiltunen Thoren M."/>
            <person name="Johannesson H."/>
        </authorList>
    </citation>
    <scope>NUCLEOTIDE SEQUENCE</scope>
    <source>
        <strain evidence="1">CBS 892.96</strain>
    </source>
</reference>
<dbReference type="Proteomes" id="UP001302321">
    <property type="component" value="Unassembled WGS sequence"/>
</dbReference>
<keyword evidence="2" id="KW-1185">Reference proteome</keyword>
<dbReference type="EMBL" id="MU866152">
    <property type="protein sequence ID" value="KAK4177880.1"/>
    <property type="molecule type" value="Genomic_DNA"/>
</dbReference>
<gene>
    <name evidence="1" type="ORF">QBC36DRAFT_370395</name>
</gene>
<dbReference type="AlphaFoldDB" id="A0AAN7A9B6"/>
<organism evidence="1 2">
    <name type="scientific">Triangularia setosa</name>
    <dbReference type="NCBI Taxonomy" id="2587417"/>
    <lineage>
        <taxon>Eukaryota</taxon>
        <taxon>Fungi</taxon>
        <taxon>Dikarya</taxon>
        <taxon>Ascomycota</taxon>
        <taxon>Pezizomycotina</taxon>
        <taxon>Sordariomycetes</taxon>
        <taxon>Sordariomycetidae</taxon>
        <taxon>Sordariales</taxon>
        <taxon>Podosporaceae</taxon>
        <taxon>Triangularia</taxon>
    </lineage>
</organism>
<evidence type="ECO:0000313" key="2">
    <source>
        <dbReference type="Proteomes" id="UP001302321"/>
    </source>
</evidence>
<sequence>MCERAITSAQKHVLPSAHQRIRQMEPLTALGVAGNVLQCVEFVGKLFGNTYKIFTSLEGYSADNAHLKDICEKLLDLSKRLPNSVNFSGPQNYISIFQEAELCQKNCKQILDITTKLRTRVKDRKTSRYWSSFKSALAEVWMTDEIEALRRRITDRGSGMTLLISVATRLVAASMKATSYHCCGRF</sequence>
<name>A0AAN7A9B6_9PEZI</name>
<protein>
    <submittedName>
        <fullName evidence="1">Uncharacterized protein</fullName>
    </submittedName>
</protein>
<evidence type="ECO:0000313" key="1">
    <source>
        <dbReference type="EMBL" id="KAK4177880.1"/>
    </source>
</evidence>
<accession>A0AAN7A9B6</accession>
<reference evidence="1" key="2">
    <citation type="submission" date="2023-05" db="EMBL/GenBank/DDBJ databases">
        <authorList>
            <consortium name="Lawrence Berkeley National Laboratory"/>
            <person name="Steindorff A."/>
            <person name="Hensen N."/>
            <person name="Bonometti L."/>
            <person name="Westerberg I."/>
            <person name="Brannstrom I.O."/>
            <person name="Guillou S."/>
            <person name="Cros-Aarteil S."/>
            <person name="Calhoun S."/>
            <person name="Haridas S."/>
            <person name="Kuo A."/>
            <person name="Mondo S."/>
            <person name="Pangilinan J."/>
            <person name="Riley R."/>
            <person name="Labutti K."/>
            <person name="Andreopoulos B."/>
            <person name="Lipzen A."/>
            <person name="Chen C."/>
            <person name="Yanf M."/>
            <person name="Daum C."/>
            <person name="Ng V."/>
            <person name="Clum A."/>
            <person name="Ohm R."/>
            <person name="Martin F."/>
            <person name="Silar P."/>
            <person name="Natvig D."/>
            <person name="Lalanne C."/>
            <person name="Gautier V."/>
            <person name="Ament-Velasquez S.L."/>
            <person name="Kruys A."/>
            <person name="Hutchinson M.I."/>
            <person name="Powell A.J."/>
            <person name="Barry K."/>
            <person name="Miller A.N."/>
            <person name="Grigoriev I.V."/>
            <person name="Debuchy R."/>
            <person name="Gladieux P."/>
            <person name="Thoren M.H."/>
            <person name="Johannesson H."/>
        </authorList>
    </citation>
    <scope>NUCLEOTIDE SEQUENCE</scope>
    <source>
        <strain evidence="1">CBS 892.96</strain>
    </source>
</reference>
<proteinExistence type="predicted"/>